<reference evidence="3" key="1">
    <citation type="journal article" date="2019" name="Int. J. Syst. Evol. Microbiol.">
        <title>The Global Catalogue of Microorganisms (GCM) 10K type strain sequencing project: providing services to taxonomists for standard genome sequencing and annotation.</title>
        <authorList>
            <consortium name="The Broad Institute Genomics Platform"/>
            <consortium name="The Broad Institute Genome Sequencing Center for Infectious Disease"/>
            <person name="Wu L."/>
            <person name="Ma J."/>
        </authorList>
    </citation>
    <scope>NUCLEOTIDE SEQUENCE [LARGE SCALE GENOMIC DNA]</scope>
    <source>
        <strain evidence="3">CGMCC 1.12237</strain>
    </source>
</reference>
<sequence length="362" mass="40974">MKVNIETLQIGSVVTKDVMGKTSYPIIPKNTVITEKELEILRAFLIKEIEIKKQLVTGEKAIIDEKVAPVTKREKTIQTTKKGFVEEYRFAVEQYKHEFTTWQSGGKVNISKIREILSPAFEASQKSKSWIRSIHQYANKEEYHYYHTVAIGLITGYIAKELGLNKGNCFQIALAGCLADCGMAKLPPNLLSFDKSLTSQSWAEIKKHPIHSYQMVKNITLLKPEMKLAILQHHERIDGTGYPLAEKGDRVHKYSQIIAIADIYHAMTSERPYKKAQSPFKVLQSMEEDQFGKLDVSVLNILVTAITNLPLGTSVSLSNGDIGKIIFVKPELPTRPMVKINDTGEILDLINHRDIYIENVIY</sequence>
<name>A0ABW0LJ39_9BACI</name>
<comment type="caution">
    <text evidence="2">The sequence shown here is derived from an EMBL/GenBank/DDBJ whole genome shotgun (WGS) entry which is preliminary data.</text>
</comment>
<feature type="domain" description="HD-GYP" evidence="1">
    <location>
        <begin position="122"/>
        <end position="318"/>
    </location>
</feature>
<dbReference type="CDD" id="cd00077">
    <property type="entry name" value="HDc"/>
    <property type="match status" value="1"/>
</dbReference>
<accession>A0ABW0LJ39</accession>
<dbReference type="SMART" id="SM00471">
    <property type="entry name" value="HDc"/>
    <property type="match status" value="1"/>
</dbReference>
<dbReference type="EMBL" id="JBHSMC010000016">
    <property type="protein sequence ID" value="MFC5465810.1"/>
    <property type="molecule type" value="Genomic_DNA"/>
</dbReference>
<evidence type="ECO:0000259" key="1">
    <source>
        <dbReference type="PROSITE" id="PS51832"/>
    </source>
</evidence>
<dbReference type="InterPro" id="IPR003607">
    <property type="entry name" value="HD/PDEase_dom"/>
</dbReference>
<dbReference type="RefSeq" id="WP_382352822.1">
    <property type="nucleotide sequence ID" value="NZ_JBHSMC010000016.1"/>
</dbReference>
<keyword evidence="3" id="KW-1185">Reference proteome</keyword>
<proteinExistence type="predicted"/>
<keyword evidence="2" id="KW-0378">Hydrolase</keyword>
<protein>
    <submittedName>
        <fullName evidence="2">HD-GYP domain-containing protein</fullName>
        <ecNumber evidence="2">3.1.4.-</ecNumber>
    </submittedName>
</protein>
<dbReference type="GO" id="GO:0016787">
    <property type="term" value="F:hydrolase activity"/>
    <property type="evidence" value="ECO:0007669"/>
    <property type="project" value="UniProtKB-KW"/>
</dbReference>
<dbReference type="Pfam" id="PF13487">
    <property type="entry name" value="HD_5"/>
    <property type="match status" value="1"/>
</dbReference>
<dbReference type="PROSITE" id="PS51832">
    <property type="entry name" value="HD_GYP"/>
    <property type="match status" value="1"/>
</dbReference>
<dbReference type="PANTHER" id="PTHR43155">
    <property type="entry name" value="CYCLIC DI-GMP PHOSPHODIESTERASE PA4108-RELATED"/>
    <property type="match status" value="1"/>
</dbReference>
<dbReference type="Gene3D" id="1.10.3210.10">
    <property type="entry name" value="Hypothetical protein af1432"/>
    <property type="match status" value="1"/>
</dbReference>
<dbReference type="Proteomes" id="UP001596147">
    <property type="component" value="Unassembled WGS sequence"/>
</dbReference>
<dbReference type="SUPFAM" id="SSF109604">
    <property type="entry name" value="HD-domain/PDEase-like"/>
    <property type="match status" value="1"/>
</dbReference>
<organism evidence="2 3">
    <name type="scientific">Lederbergia graminis</name>
    <dbReference type="NCBI Taxonomy" id="735518"/>
    <lineage>
        <taxon>Bacteria</taxon>
        <taxon>Bacillati</taxon>
        <taxon>Bacillota</taxon>
        <taxon>Bacilli</taxon>
        <taxon>Bacillales</taxon>
        <taxon>Bacillaceae</taxon>
        <taxon>Lederbergia</taxon>
    </lineage>
</organism>
<evidence type="ECO:0000313" key="2">
    <source>
        <dbReference type="EMBL" id="MFC5465810.1"/>
    </source>
</evidence>
<gene>
    <name evidence="2" type="ORF">ACFPM4_13735</name>
</gene>
<dbReference type="PANTHER" id="PTHR43155:SF2">
    <property type="entry name" value="CYCLIC DI-GMP PHOSPHODIESTERASE PA4108"/>
    <property type="match status" value="1"/>
</dbReference>
<dbReference type="InterPro" id="IPR037522">
    <property type="entry name" value="HD_GYP_dom"/>
</dbReference>
<dbReference type="EC" id="3.1.4.-" evidence="2"/>
<evidence type="ECO:0000313" key="3">
    <source>
        <dbReference type="Proteomes" id="UP001596147"/>
    </source>
</evidence>